<dbReference type="AlphaFoldDB" id="A0A078F787"/>
<dbReference type="Proteomes" id="UP000028999">
    <property type="component" value="Unassembled WGS sequence"/>
</dbReference>
<name>A0A078F787_BRANA</name>
<dbReference type="EMBL" id="LK031993">
    <property type="protein sequence ID" value="CDY09251.1"/>
    <property type="molecule type" value="Genomic_DNA"/>
</dbReference>
<proteinExistence type="predicted"/>
<dbReference type="Gramene" id="CDY09251">
    <property type="protein sequence ID" value="CDY09251"/>
    <property type="gene ID" value="GSBRNA2T00001505001"/>
</dbReference>
<organism evidence="1 2">
    <name type="scientific">Brassica napus</name>
    <name type="common">Rape</name>
    <dbReference type="NCBI Taxonomy" id="3708"/>
    <lineage>
        <taxon>Eukaryota</taxon>
        <taxon>Viridiplantae</taxon>
        <taxon>Streptophyta</taxon>
        <taxon>Embryophyta</taxon>
        <taxon>Tracheophyta</taxon>
        <taxon>Spermatophyta</taxon>
        <taxon>Magnoliopsida</taxon>
        <taxon>eudicotyledons</taxon>
        <taxon>Gunneridae</taxon>
        <taxon>Pentapetalae</taxon>
        <taxon>rosids</taxon>
        <taxon>malvids</taxon>
        <taxon>Brassicales</taxon>
        <taxon>Brassicaceae</taxon>
        <taxon>Brassiceae</taxon>
        <taxon>Brassica</taxon>
    </lineage>
</organism>
<protein>
    <submittedName>
        <fullName evidence="1">BnaA02g06770D protein</fullName>
    </submittedName>
</protein>
<accession>A0A078F787</accession>
<keyword evidence="2" id="KW-1185">Reference proteome</keyword>
<dbReference type="PaxDb" id="3708-A0A078F787"/>
<evidence type="ECO:0000313" key="1">
    <source>
        <dbReference type="EMBL" id="CDY09251.1"/>
    </source>
</evidence>
<evidence type="ECO:0000313" key="2">
    <source>
        <dbReference type="Proteomes" id="UP000028999"/>
    </source>
</evidence>
<gene>
    <name evidence="1" type="primary">BnaA02g06770D</name>
    <name evidence="1" type="ORF">GSBRNA2T00001505001</name>
</gene>
<reference evidence="1 2" key="1">
    <citation type="journal article" date="2014" name="Science">
        <title>Plant genetics. Early allopolyploid evolution in the post-Neolithic Brassica napus oilseed genome.</title>
        <authorList>
            <person name="Chalhoub B."/>
            <person name="Denoeud F."/>
            <person name="Liu S."/>
            <person name="Parkin I.A."/>
            <person name="Tang H."/>
            <person name="Wang X."/>
            <person name="Chiquet J."/>
            <person name="Belcram H."/>
            <person name="Tong C."/>
            <person name="Samans B."/>
            <person name="Correa M."/>
            <person name="Da Silva C."/>
            <person name="Just J."/>
            <person name="Falentin C."/>
            <person name="Koh C.S."/>
            <person name="Le Clainche I."/>
            <person name="Bernard M."/>
            <person name="Bento P."/>
            <person name="Noel B."/>
            <person name="Labadie K."/>
            <person name="Alberti A."/>
            <person name="Charles M."/>
            <person name="Arnaud D."/>
            <person name="Guo H."/>
            <person name="Daviaud C."/>
            <person name="Alamery S."/>
            <person name="Jabbari K."/>
            <person name="Zhao M."/>
            <person name="Edger P.P."/>
            <person name="Chelaifa H."/>
            <person name="Tack D."/>
            <person name="Lassalle G."/>
            <person name="Mestiri I."/>
            <person name="Schnel N."/>
            <person name="Le Paslier M.C."/>
            <person name="Fan G."/>
            <person name="Renault V."/>
            <person name="Bayer P.E."/>
            <person name="Golicz A.A."/>
            <person name="Manoli S."/>
            <person name="Lee T.H."/>
            <person name="Thi V.H."/>
            <person name="Chalabi S."/>
            <person name="Hu Q."/>
            <person name="Fan C."/>
            <person name="Tollenaere R."/>
            <person name="Lu Y."/>
            <person name="Battail C."/>
            <person name="Shen J."/>
            <person name="Sidebottom C.H."/>
            <person name="Wang X."/>
            <person name="Canaguier A."/>
            <person name="Chauveau A."/>
            <person name="Berard A."/>
            <person name="Deniot G."/>
            <person name="Guan M."/>
            <person name="Liu Z."/>
            <person name="Sun F."/>
            <person name="Lim Y.P."/>
            <person name="Lyons E."/>
            <person name="Town C.D."/>
            <person name="Bancroft I."/>
            <person name="Wang X."/>
            <person name="Meng J."/>
            <person name="Ma J."/>
            <person name="Pires J.C."/>
            <person name="King G.J."/>
            <person name="Brunel D."/>
            <person name="Delourme R."/>
            <person name="Renard M."/>
            <person name="Aury J.M."/>
            <person name="Adams K.L."/>
            <person name="Batley J."/>
            <person name="Snowdon R.J."/>
            <person name="Tost J."/>
            <person name="Edwards D."/>
            <person name="Zhou Y."/>
            <person name="Hua W."/>
            <person name="Sharpe A.G."/>
            <person name="Paterson A.H."/>
            <person name="Guan C."/>
            <person name="Wincker P."/>
        </authorList>
    </citation>
    <scope>NUCLEOTIDE SEQUENCE [LARGE SCALE GENOMIC DNA]</scope>
    <source>
        <strain evidence="2">cv. Darmor-bzh</strain>
    </source>
</reference>
<sequence length="198" mass="22564">MTSIFGPTILVLLAHPIIRSNFLLRRKITLFRSSSRLSNRGYTKEGSLNRKCHMKAKASGFSRTMRMQTRKKTLCMFITIHQETMQSVLTLGLTTPLLALRPSLTRSKPLPKCKVFLYGKPHPCFNPSQTSSWIGFSALRCLDPFCLGTEIVEQSPRAIWKTGLWSCLYLTALRLLEAVLVVVMEEVESFKLVVSRRR</sequence>